<evidence type="ECO:0000313" key="10">
    <source>
        <dbReference type="Proteomes" id="UP001207654"/>
    </source>
</evidence>
<evidence type="ECO:0000256" key="1">
    <source>
        <dbReference type="ARBA" id="ARBA00008093"/>
    </source>
</evidence>
<comment type="similarity">
    <text evidence="1 6 7">Belongs to the bacterioferritin family.</text>
</comment>
<sequence length="158" mass="18226">MKGHPQILDLLNDILTTELTAINEYFLHARIAENWGYERLQKKIYEESIGEMKHADRLVRRILFLGGLPNLQRLGKVNVGETVPEMLRLDLDLELGSQKRLNEGIELCRTLGDNGSRELLDSILEDTEEHIDWLEAQLELMKQVGEANYLSQQIKKES</sequence>
<dbReference type="PANTHER" id="PTHR30295:SF0">
    <property type="entry name" value="BACTERIOFERRITIN"/>
    <property type="match status" value="1"/>
</dbReference>
<evidence type="ECO:0000256" key="7">
    <source>
        <dbReference type="RuleBase" id="RU000623"/>
    </source>
</evidence>
<protein>
    <recommendedName>
        <fullName evidence="6 7">Bacterioferritin</fullName>
        <ecNumber evidence="6">1.16.3.1</ecNumber>
    </recommendedName>
</protein>
<dbReference type="InterPro" id="IPR008331">
    <property type="entry name" value="Ferritin_DPS_dom"/>
</dbReference>
<proteinExistence type="inferred from homology"/>
<keyword evidence="10" id="KW-1185">Reference proteome</keyword>
<evidence type="ECO:0000256" key="6">
    <source>
        <dbReference type="PIRNR" id="PIRNR002560"/>
    </source>
</evidence>
<comment type="caution">
    <text evidence="9">The sequence shown here is derived from an EMBL/GenBank/DDBJ whole genome shotgun (WGS) entry which is preliminary data.</text>
</comment>
<evidence type="ECO:0000256" key="2">
    <source>
        <dbReference type="ARBA" id="ARBA00022434"/>
    </source>
</evidence>
<dbReference type="InterPro" id="IPR002024">
    <property type="entry name" value="Bacterioferritin"/>
</dbReference>
<dbReference type="PRINTS" id="PR00601">
    <property type="entry name" value="BACFERRITIN"/>
</dbReference>
<evidence type="ECO:0000259" key="8">
    <source>
        <dbReference type="PROSITE" id="PS50905"/>
    </source>
</evidence>
<gene>
    <name evidence="9" type="primary">bfr</name>
    <name evidence="9" type="ORF">OV287_53325</name>
</gene>
<organism evidence="9 10">
    <name type="scientific">Archangium lansingense</name>
    <dbReference type="NCBI Taxonomy" id="2995310"/>
    <lineage>
        <taxon>Bacteria</taxon>
        <taxon>Pseudomonadati</taxon>
        <taxon>Myxococcota</taxon>
        <taxon>Myxococcia</taxon>
        <taxon>Myxococcales</taxon>
        <taxon>Cystobacterineae</taxon>
        <taxon>Archangiaceae</taxon>
        <taxon>Archangium</taxon>
    </lineage>
</organism>
<dbReference type="SUPFAM" id="SSF47240">
    <property type="entry name" value="Ferritin-like"/>
    <property type="match status" value="1"/>
</dbReference>
<dbReference type="Gene3D" id="1.20.1260.10">
    <property type="match status" value="1"/>
</dbReference>
<dbReference type="NCBIfam" id="TIGR00754">
    <property type="entry name" value="bfr"/>
    <property type="match status" value="1"/>
</dbReference>
<dbReference type="InterPro" id="IPR009040">
    <property type="entry name" value="Ferritin-like_diiron"/>
</dbReference>
<evidence type="ECO:0000256" key="5">
    <source>
        <dbReference type="ARBA" id="ARBA00023004"/>
    </source>
</evidence>
<comment type="catalytic activity">
    <reaction evidence="6">
        <text>4 Fe(2+) + O2 + 4 H(+) = 4 Fe(3+) + 2 H2O</text>
        <dbReference type="Rhea" id="RHEA:11148"/>
        <dbReference type="ChEBI" id="CHEBI:15377"/>
        <dbReference type="ChEBI" id="CHEBI:15378"/>
        <dbReference type="ChEBI" id="CHEBI:15379"/>
        <dbReference type="ChEBI" id="CHEBI:29033"/>
        <dbReference type="ChEBI" id="CHEBI:29034"/>
        <dbReference type="EC" id="1.16.3.1"/>
    </reaction>
</comment>
<comment type="function">
    <text evidence="6">Iron-storage protein, whose ferroxidase center binds Fe(2+), oxidizes it using dioxygen to Fe(3+), and participates in the subsequent Fe(3+) oxide mineral core formation within the central cavity of the BFR protein shell.</text>
</comment>
<dbReference type="PANTHER" id="PTHR30295">
    <property type="entry name" value="BACTERIOFERRITIN"/>
    <property type="match status" value="1"/>
</dbReference>
<reference evidence="9 10" key="1">
    <citation type="submission" date="2022-11" db="EMBL/GenBank/DDBJ databases">
        <title>Minimal conservation of predation-associated metabolite biosynthetic gene clusters underscores biosynthetic potential of Myxococcota including descriptions for ten novel species: Archangium lansinium sp. nov., Myxococcus landrumus sp. nov., Nannocystis bai.</title>
        <authorList>
            <person name="Ahearne A."/>
            <person name="Stevens C."/>
            <person name="Phillips K."/>
        </authorList>
    </citation>
    <scope>NUCLEOTIDE SEQUENCE [LARGE SCALE GENOMIC DNA]</scope>
    <source>
        <strain evidence="9 10">MIWBW</strain>
    </source>
</reference>
<evidence type="ECO:0000313" key="9">
    <source>
        <dbReference type="EMBL" id="MCY1083249.1"/>
    </source>
</evidence>
<dbReference type="GO" id="GO:0004322">
    <property type="term" value="F:ferroxidase activity"/>
    <property type="evidence" value="ECO:0007669"/>
    <property type="project" value="UniProtKB-EC"/>
</dbReference>
<dbReference type="RefSeq" id="WP_267541786.1">
    <property type="nucleotide sequence ID" value="NZ_JAPNKA010000001.1"/>
</dbReference>
<evidence type="ECO:0000256" key="3">
    <source>
        <dbReference type="ARBA" id="ARBA00022617"/>
    </source>
</evidence>
<accession>A0ABT4ANI0</accession>
<dbReference type="Pfam" id="PF00210">
    <property type="entry name" value="Ferritin"/>
    <property type="match status" value="1"/>
</dbReference>
<keyword evidence="3 7" id="KW-0349">Heme</keyword>
<dbReference type="Proteomes" id="UP001207654">
    <property type="component" value="Unassembled WGS sequence"/>
</dbReference>
<feature type="domain" description="Ferritin-like diiron" evidence="8">
    <location>
        <begin position="1"/>
        <end position="145"/>
    </location>
</feature>
<dbReference type="EC" id="1.16.3.1" evidence="6"/>
<keyword evidence="5 6" id="KW-0408">Iron</keyword>
<keyword evidence="2 6" id="KW-0409">Iron storage</keyword>
<evidence type="ECO:0000256" key="4">
    <source>
        <dbReference type="ARBA" id="ARBA00022723"/>
    </source>
</evidence>
<dbReference type="PIRSF" id="PIRSF002560">
    <property type="entry name" value="Bacterioferritin"/>
    <property type="match status" value="1"/>
</dbReference>
<dbReference type="PROSITE" id="PS50905">
    <property type="entry name" value="FERRITIN_LIKE"/>
    <property type="match status" value="1"/>
</dbReference>
<name>A0ABT4ANI0_9BACT</name>
<dbReference type="CDD" id="cd00907">
    <property type="entry name" value="Bacterioferritin"/>
    <property type="match status" value="1"/>
</dbReference>
<dbReference type="InterPro" id="IPR012347">
    <property type="entry name" value="Ferritin-like"/>
</dbReference>
<dbReference type="InterPro" id="IPR009078">
    <property type="entry name" value="Ferritin-like_SF"/>
</dbReference>
<dbReference type="PROSITE" id="PS00549">
    <property type="entry name" value="BACTERIOFERRITIN"/>
    <property type="match status" value="1"/>
</dbReference>
<keyword evidence="9" id="KW-0560">Oxidoreductase</keyword>
<dbReference type="EMBL" id="JAPNKA010000001">
    <property type="protein sequence ID" value="MCY1083249.1"/>
    <property type="molecule type" value="Genomic_DNA"/>
</dbReference>
<keyword evidence="4 6" id="KW-0479">Metal-binding</keyword>